<name>A0ABW3XF56_9ACTN</name>
<evidence type="ECO:0000313" key="3">
    <source>
        <dbReference type="EMBL" id="MFD1307980.1"/>
    </source>
</evidence>
<dbReference type="InterPro" id="IPR025565">
    <property type="entry name" value="DUF4328"/>
</dbReference>
<feature type="transmembrane region" description="Helical" evidence="1">
    <location>
        <begin position="207"/>
        <end position="228"/>
    </location>
</feature>
<sequence>MSDAPMSGAPMPVPAPLPAGIPVPPHGPAWLRSPVGLGRATAALLGLVVATDLFAIWADRTMYDVASALVDGRTGEGIRRKADHADSLYSAAGYAQTGALLATIVVFLVWFHRARVNAEVFDPFGHSQSRGWAVGGWFVPILNLWRPRRVMLDIWDASIPQGSRTTHGLVNVWWALWLASLVAYRVSTAEHRDARTALEIQHAAGRATFADAADIAAALLAILVVLRLTRMQHEKALRGPAGTAL</sequence>
<organism evidence="3 4">
    <name type="scientific">Streptomyces kaempferi</name>
    <dbReference type="NCBI Taxonomy" id="333725"/>
    <lineage>
        <taxon>Bacteria</taxon>
        <taxon>Bacillati</taxon>
        <taxon>Actinomycetota</taxon>
        <taxon>Actinomycetes</taxon>
        <taxon>Kitasatosporales</taxon>
        <taxon>Streptomycetaceae</taxon>
        <taxon>Streptomyces</taxon>
    </lineage>
</organism>
<feature type="domain" description="DUF4328" evidence="2">
    <location>
        <begin position="81"/>
        <end position="230"/>
    </location>
</feature>
<comment type="caution">
    <text evidence="3">The sequence shown here is derived from an EMBL/GenBank/DDBJ whole genome shotgun (WGS) entry which is preliminary data.</text>
</comment>
<feature type="transmembrane region" description="Helical" evidence="1">
    <location>
        <begin position="40"/>
        <end position="58"/>
    </location>
</feature>
<keyword evidence="1" id="KW-0472">Membrane</keyword>
<feature type="transmembrane region" description="Helical" evidence="1">
    <location>
        <begin position="88"/>
        <end position="111"/>
    </location>
</feature>
<dbReference type="EMBL" id="JBHTMM010000022">
    <property type="protein sequence ID" value="MFD1307980.1"/>
    <property type="molecule type" value="Genomic_DNA"/>
</dbReference>
<keyword evidence="4" id="KW-1185">Reference proteome</keyword>
<protein>
    <submittedName>
        <fullName evidence="3">DUF4328 domain-containing protein</fullName>
    </submittedName>
</protein>
<keyword evidence="1" id="KW-1133">Transmembrane helix</keyword>
<accession>A0ABW3XF56</accession>
<proteinExistence type="predicted"/>
<feature type="transmembrane region" description="Helical" evidence="1">
    <location>
        <begin position="131"/>
        <end position="147"/>
    </location>
</feature>
<evidence type="ECO:0000256" key="1">
    <source>
        <dbReference type="SAM" id="Phobius"/>
    </source>
</evidence>
<dbReference type="Pfam" id="PF14219">
    <property type="entry name" value="DUF4328"/>
    <property type="match status" value="1"/>
</dbReference>
<gene>
    <name evidence="3" type="ORF">ACFQ5X_19250</name>
</gene>
<keyword evidence="1" id="KW-0812">Transmembrane</keyword>
<dbReference type="Proteomes" id="UP001597058">
    <property type="component" value="Unassembled WGS sequence"/>
</dbReference>
<dbReference type="RefSeq" id="WP_381238009.1">
    <property type="nucleotide sequence ID" value="NZ_JBHSKH010000054.1"/>
</dbReference>
<evidence type="ECO:0000313" key="4">
    <source>
        <dbReference type="Proteomes" id="UP001597058"/>
    </source>
</evidence>
<evidence type="ECO:0000259" key="2">
    <source>
        <dbReference type="Pfam" id="PF14219"/>
    </source>
</evidence>
<reference evidence="4" key="1">
    <citation type="journal article" date="2019" name="Int. J. Syst. Evol. Microbiol.">
        <title>The Global Catalogue of Microorganisms (GCM) 10K type strain sequencing project: providing services to taxonomists for standard genome sequencing and annotation.</title>
        <authorList>
            <consortium name="The Broad Institute Genomics Platform"/>
            <consortium name="The Broad Institute Genome Sequencing Center for Infectious Disease"/>
            <person name="Wu L."/>
            <person name="Ma J."/>
        </authorList>
    </citation>
    <scope>NUCLEOTIDE SEQUENCE [LARGE SCALE GENOMIC DNA]</scope>
    <source>
        <strain evidence="4">CGMCC 4.7020</strain>
    </source>
</reference>
<feature type="transmembrane region" description="Helical" evidence="1">
    <location>
        <begin position="168"/>
        <end position="187"/>
    </location>
</feature>